<dbReference type="Pfam" id="PF13193">
    <property type="entry name" value="AMP-binding_C"/>
    <property type="match status" value="1"/>
</dbReference>
<dbReference type="NCBIfam" id="NF005877">
    <property type="entry name" value="PRK07824.1"/>
    <property type="match status" value="1"/>
</dbReference>
<dbReference type="Gene3D" id="3.40.50.12780">
    <property type="entry name" value="N-terminal domain of ligase-like"/>
    <property type="match status" value="1"/>
</dbReference>
<dbReference type="Proteomes" id="UP000571817">
    <property type="component" value="Unassembled WGS sequence"/>
</dbReference>
<dbReference type="Pfam" id="PF00501">
    <property type="entry name" value="AMP-binding"/>
    <property type="match status" value="1"/>
</dbReference>
<dbReference type="PANTHER" id="PTHR43767">
    <property type="entry name" value="LONG-CHAIN-FATTY-ACID--COA LIGASE"/>
    <property type="match status" value="1"/>
</dbReference>
<protein>
    <submittedName>
        <fullName evidence="3">O-succinylbenzoic acid--CoA ligase</fullName>
        <ecNumber evidence="3">6.2.1.26</ecNumber>
    </submittedName>
</protein>
<accession>A0A853DEN7</accession>
<evidence type="ECO:0000259" key="2">
    <source>
        <dbReference type="Pfam" id="PF13193"/>
    </source>
</evidence>
<name>A0A853DEN7_9MICO</name>
<evidence type="ECO:0000313" key="4">
    <source>
        <dbReference type="Proteomes" id="UP000571817"/>
    </source>
</evidence>
<dbReference type="EMBL" id="JACCFW010000001">
    <property type="protein sequence ID" value="NYJ73534.1"/>
    <property type="molecule type" value="Genomic_DNA"/>
</dbReference>
<feature type="domain" description="AMP-binding enzyme C-terminal" evidence="2">
    <location>
        <begin position="285"/>
        <end position="371"/>
    </location>
</feature>
<dbReference type="InterPro" id="IPR025110">
    <property type="entry name" value="AMP-bd_C"/>
</dbReference>
<dbReference type="Gene3D" id="3.30.300.30">
    <property type="match status" value="1"/>
</dbReference>
<gene>
    <name evidence="3" type="ORF">HNR15_000497</name>
</gene>
<dbReference type="SUPFAM" id="SSF56801">
    <property type="entry name" value="Acetyl-CoA synthetase-like"/>
    <property type="match status" value="1"/>
</dbReference>
<dbReference type="GO" id="GO:0008756">
    <property type="term" value="F:o-succinylbenzoate-CoA ligase activity"/>
    <property type="evidence" value="ECO:0007669"/>
    <property type="project" value="UniProtKB-EC"/>
</dbReference>
<keyword evidence="4" id="KW-1185">Reference proteome</keyword>
<proteinExistence type="predicted"/>
<dbReference type="EC" id="6.2.1.26" evidence="3"/>
<dbReference type="InterPro" id="IPR050237">
    <property type="entry name" value="ATP-dep_AMP-bd_enzyme"/>
</dbReference>
<dbReference type="InterPro" id="IPR000873">
    <property type="entry name" value="AMP-dep_synth/lig_dom"/>
</dbReference>
<comment type="caution">
    <text evidence="3">The sequence shown here is derived from an EMBL/GenBank/DDBJ whole genome shotgun (WGS) entry which is preliminary data.</text>
</comment>
<reference evidence="3 4" key="1">
    <citation type="submission" date="2020-07" db="EMBL/GenBank/DDBJ databases">
        <title>Sequencing the genomes of 1000 actinobacteria strains.</title>
        <authorList>
            <person name="Klenk H.-P."/>
        </authorList>
    </citation>
    <scope>NUCLEOTIDE SEQUENCE [LARGE SCALE GENOMIC DNA]</scope>
    <source>
        <strain evidence="3 4">DSM 29531</strain>
    </source>
</reference>
<sequence length="385" mass="40303">MPTLVPYAVRPDDVGAYRSALGQALEGTGPALAPDSAALPDGPLPDDLALVVSTSGSTGSPKRAMLTAAALRASADATHERLGGPGQWLLAMPAHHIAGTQVIIRSLRAETDLLVLDRFDVDGFVARTAQLTEERAYTSVVPTQLGRLLDAAPESLRRYDGILLGGAAASPTLLARAADAGVRVLTTYGMSETAGGCVYDGVPLAGVSVELEDDGRITLAGPTIAHGYLADPERTEAAFDLSTPLRRFRTDDLGEVRDGVLRVLGRRDDVIVTGGMKVAPQVVQDAAAALPGVADAVALALPDPEWGQVVALAVVPTRFGHAQRGTSDPLRMSDSWTVHEVRDALRGDLPAYALPRRLLVLDALPLRGPGKPDRVALAALPGWQD</sequence>
<evidence type="ECO:0000313" key="3">
    <source>
        <dbReference type="EMBL" id="NYJ73534.1"/>
    </source>
</evidence>
<feature type="domain" description="AMP-dependent synthetase/ligase" evidence="1">
    <location>
        <begin position="39"/>
        <end position="228"/>
    </location>
</feature>
<dbReference type="InterPro" id="IPR042099">
    <property type="entry name" value="ANL_N_sf"/>
</dbReference>
<keyword evidence="3" id="KW-0436">Ligase</keyword>
<dbReference type="RefSeq" id="WP_179478853.1">
    <property type="nucleotide sequence ID" value="NZ_JACCFW010000001.1"/>
</dbReference>
<dbReference type="InterPro" id="IPR045851">
    <property type="entry name" value="AMP-bd_C_sf"/>
</dbReference>
<dbReference type="AlphaFoldDB" id="A0A853DEN7"/>
<organism evidence="3 4">
    <name type="scientific">Allobranchiibius huperziae</name>
    <dbReference type="NCBI Taxonomy" id="1874116"/>
    <lineage>
        <taxon>Bacteria</taxon>
        <taxon>Bacillati</taxon>
        <taxon>Actinomycetota</taxon>
        <taxon>Actinomycetes</taxon>
        <taxon>Micrococcales</taxon>
        <taxon>Dermacoccaceae</taxon>
        <taxon>Allobranchiibius</taxon>
    </lineage>
</organism>
<evidence type="ECO:0000259" key="1">
    <source>
        <dbReference type="Pfam" id="PF00501"/>
    </source>
</evidence>
<dbReference type="PANTHER" id="PTHR43767:SF1">
    <property type="entry name" value="NONRIBOSOMAL PEPTIDE SYNTHASE PES1 (EUROFUNG)-RELATED"/>
    <property type="match status" value="1"/>
</dbReference>